<name>A0A0P1ALT9_PLAHL</name>
<evidence type="ECO:0000313" key="1">
    <source>
        <dbReference type="EMBL" id="CEG42297.1"/>
    </source>
</evidence>
<dbReference type="EMBL" id="CCYD01000610">
    <property type="protein sequence ID" value="CEG42297.1"/>
    <property type="molecule type" value="Genomic_DNA"/>
</dbReference>
<dbReference type="RefSeq" id="XP_024578666.1">
    <property type="nucleotide sequence ID" value="XM_024728162.1"/>
</dbReference>
<keyword evidence="2" id="KW-1185">Reference proteome</keyword>
<dbReference type="AlphaFoldDB" id="A0A0P1ALT9"/>
<accession>A0A0P1ALT9</accession>
<sequence length="85" mass="9797">MGTVMVNLPARTRYHTEIQHRIVLSVEGLCAVRMLEAFVFLEKDALRLACELGFVVRLLKQSRYVRIPWGIGSRLNFKPRQLNGL</sequence>
<organism evidence="1 2">
    <name type="scientific">Plasmopara halstedii</name>
    <name type="common">Downy mildew of sunflower</name>
    <dbReference type="NCBI Taxonomy" id="4781"/>
    <lineage>
        <taxon>Eukaryota</taxon>
        <taxon>Sar</taxon>
        <taxon>Stramenopiles</taxon>
        <taxon>Oomycota</taxon>
        <taxon>Peronosporomycetes</taxon>
        <taxon>Peronosporales</taxon>
        <taxon>Peronosporaceae</taxon>
        <taxon>Plasmopara</taxon>
    </lineage>
</organism>
<proteinExistence type="predicted"/>
<dbReference type="GeneID" id="36407638"/>
<reference evidence="2" key="1">
    <citation type="submission" date="2014-09" db="EMBL/GenBank/DDBJ databases">
        <authorList>
            <person name="Sharma Rahul"/>
            <person name="Thines Marco"/>
        </authorList>
    </citation>
    <scope>NUCLEOTIDE SEQUENCE [LARGE SCALE GENOMIC DNA]</scope>
</reference>
<protein>
    <submittedName>
        <fullName evidence="1">Uncharacterized protein</fullName>
    </submittedName>
</protein>
<dbReference type="Proteomes" id="UP000054928">
    <property type="component" value="Unassembled WGS sequence"/>
</dbReference>
<evidence type="ECO:0000313" key="2">
    <source>
        <dbReference type="Proteomes" id="UP000054928"/>
    </source>
</evidence>